<comment type="caution">
    <text evidence="1">The sequence shown here is derived from an EMBL/GenBank/DDBJ whole genome shotgun (WGS) entry which is preliminary data.</text>
</comment>
<protein>
    <submittedName>
        <fullName evidence="1">Uncharacterized protein</fullName>
    </submittedName>
</protein>
<name>A0A2B5XXK9_9BACI</name>
<evidence type="ECO:0000313" key="1">
    <source>
        <dbReference type="EMBL" id="PHD72876.1"/>
    </source>
</evidence>
<sequence length="59" mass="6954">MVRKRNLGSLTIDFSSINPEDIRSARFDVIKNVEEAKRLLEAYDDNRVKKVRVNFKDNE</sequence>
<dbReference type="AlphaFoldDB" id="A0A2B5XXK9"/>
<dbReference type="EMBL" id="NUSQ01000023">
    <property type="protein sequence ID" value="PHD72876.1"/>
    <property type="molecule type" value="Genomic_DNA"/>
</dbReference>
<dbReference type="RefSeq" id="WP_100062935.1">
    <property type="nucleotide sequence ID" value="NZ_NUSQ01000023.1"/>
</dbReference>
<reference evidence="1 2" key="1">
    <citation type="submission" date="2017-09" db="EMBL/GenBank/DDBJ databases">
        <title>Large-scale bioinformatics analysis of Bacillus genomes uncovers conserved roles of natural products in bacterial physiology.</title>
        <authorList>
            <consortium name="Agbiome Team Llc"/>
            <person name="Bleich R.M."/>
            <person name="Grubbs K.J."/>
            <person name="Santa Maria K.C."/>
            <person name="Allen S.E."/>
            <person name="Farag S."/>
            <person name="Shank E.A."/>
            <person name="Bowers A."/>
        </authorList>
    </citation>
    <scope>NUCLEOTIDE SEQUENCE [LARGE SCALE GENOMIC DNA]</scope>
    <source>
        <strain evidence="1 2">AFS044250</strain>
    </source>
</reference>
<proteinExistence type="predicted"/>
<evidence type="ECO:0000313" key="2">
    <source>
        <dbReference type="Proteomes" id="UP000225997"/>
    </source>
</evidence>
<dbReference type="Proteomes" id="UP000225997">
    <property type="component" value="Unassembled WGS sequence"/>
</dbReference>
<organism evidence="1 2">
    <name type="scientific">Bacillus toyonensis</name>
    <dbReference type="NCBI Taxonomy" id="155322"/>
    <lineage>
        <taxon>Bacteria</taxon>
        <taxon>Bacillati</taxon>
        <taxon>Bacillota</taxon>
        <taxon>Bacilli</taxon>
        <taxon>Bacillales</taxon>
        <taxon>Bacillaceae</taxon>
        <taxon>Bacillus</taxon>
        <taxon>Bacillus cereus group</taxon>
    </lineage>
</organism>
<accession>A0A2B5XXK9</accession>
<gene>
    <name evidence="1" type="ORF">COF40_04550</name>
</gene>